<feature type="region of interest" description="Disordered" evidence="4">
    <location>
        <begin position="1"/>
        <end position="21"/>
    </location>
</feature>
<dbReference type="CDD" id="cd00090">
    <property type="entry name" value="HTH_ARSR"/>
    <property type="match status" value="1"/>
</dbReference>
<dbReference type="InterPro" id="IPR039422">
    <property type="entry name" value="MarR/SlyA-like"/>
</dbReference>
<dbReference type="InterPro" id="IPR036390">
    <property type="entry name" value="WH_DNA-bd_sf"/>
</dbReference>
<dbReference type="InterPro" id="IPR023187">
    <property type="entry name" value="Tscrpt_reg_MarR-type_CS"/>
</dbReference>
<dbReference type="PANTHER" id="PTHR33164">
    <property type="entry name" value="TRANSCRIPTIONAL REGULATOR, MARR FAMILY"/>
    <property type="match status" value="1"/>
</dbReference>
<organism evidence="6 7">
    <name type="scientific">Gordonia mangrovi</name>
    <dbReference type="NCBI Taxonomy" id="2665643"/>
    <lineage>
        <taxon>Bacteria</taxon>
        <taxon>Bacillati</taxon>
        <taxon>Actinomycetota</taxon>
        <taxon>Actinomycetes</taxon>
        <taxon>Mycobacteriales</taxon>
        <taxon>Gordoniaceae</taxon>
        <taxon>Gordonia</taxon>
    </lineage>
</organism>
<dbReference type="GO" id="GO:0003677">
    <property type="term" value="F:DNA binding"/>
    <property type="evidence" value="ECO:0007669"/>
    <property type="project" value="UniProtKB-KW"/>
</dbReference>
<proteinExistence type="predicted"/>
<evidence type="ECO:0000259" key="5">
    <source>
        <dbReference type="PROSITE" id="PS50995"/>
    </source>
</evidence>
<feature type="domain" description="HTH marR-type" evidence="5">
    <location>
        <begin position="21"/>
        <end position="155"/>
    </location>
</feature>
<dbReference type="Pfam" id="PF12802">
    <property type="entry name" value="MarR_2"/>
    <property type="match status" value="1"/>
</dbReference>
<protein>
    <submittedName>
        <fullName evidence="6">MarR family transcriptional regulator</fullName>
    </submittedName>
</protein>
<dbReference type="Proteomes" id="UP000475545">
    <property type="component" value="Unassembled WGS sequence"/>
</dbReference>
<keyword evidence="7" id="KW-1185">Reference proteome</keyword>
<evidence type="ECO:0000256" key="2">
    <source>
        <dbReference type="ARBA" id="ARBA00023125"/>
    </source>
</evidence>
<evidence type="ECO:0000256" key="4">
    <source>
        <dbReference type="SAM" id="MobiDB-lite"/>
    </source>
</evidence>
<sequence>MNTSEASTQRTAETPPAAPTGTELWFAMNSLVRDHAAEPRSRIDARIDMPFSRFRALRRVVARDLTQSDLARRLGIDAPAASVIVNDLVDRGLVSREPHPDDRRFKVVTITEAGRRVVDSVVSDPAIAPDMFDVLDGTQRRQLGRLLDLLRTRADA</sequence>
<keyword evidence="3" id="KW-0804">Transcription</keyword>
<evidence type="ECO:0000256" key="3">
    <source>
        <dbReference type="ARBA" id="ARBA00023163"/>
    </source>
</evidence>
<dbReference type="AlphaFoldDB" id="A0A6L7GQI9"/>
<dbReference type="Gene3D" id="1.10.10.10">
    <property type="entry name" value="Winged helix-like DNA-binding domain superfamily/Winged helix DNA-binding domain"/>
    <property type="match status" value="1"/>
</dbReference>
<accession>A0A6L7GQI9</accession>
<evidence type="ECO:0000256" key="1">
    <source>
        <dbReference type="ARBA" id="ARBA00023015"/>
    </source>
</evidence>
<evidence type="ECO:0000313" key="7">
    <source>
        <dbReference type="Proteomes" id="UP000475545"/>
    </source>
</evidence>
<comment type="caution">
    <text evidence="6">The sequence shown here is derived from an EMBL/GenBank/DDBJ whole genome shotgun (WGS) entry which is preliminary data.</text>
</comment>
<dbReference type="PANTHER" id="PTHR33164:SF94">
    <property type="entry name" value="TRANSCRIPTIONAL REGULATORY PROTEIN-RELATED"/>
    <property type="match status" value="1"/>
</dbReference>
<dbReference type="SMART" id="SM00347">
    <property type="entry name" value="HTH_MARR"/>
    <property type="match status" value="1"/>
</dbReference>
<name>A0A6L7GQI9_9ACTN</name>
<evidence type="ECO:0000313" key="6">
    <source>
        <dbReference type="EMBL" id="MXP22156.1"/>
    </source>
</evidence>
<dbReference type="PROSITE" id="PS01117">
    <property type="entry name" value="HTH_MARR_1"/>
    <property type="match status" value="1"/>
</dbReference>
<dbReference type="GO" id="GO:0003700">
    <property type="term" value="F:DNA-binding transcription factor activity"/>
    <property type="evidence" value="ECO:0007669"/>
    <property type="project" value="InterPro"/>
</dbReference>
<dbReference type="PROSITE" id="PS50995">
    <property type="entry name" value="HTH_MARR_2"/>
    <property type="match status" value="1"/>
</dbReference>
<dbReference type="SUPFAM" id="SSF46785">
    <property type="entry name" value="Winged helix' DNA-binding domain"/>
    <property type="match status" value="1"/>
</dbReference>
<feature type="compositionally biased region" description="Polar residues" evidence="4">
    <location>
        <begin position="1"/>
        <end position="10"/>
    </location>
</feature>
<reference evidence="6 7" key="1">
    <citation type="submission" date="2019-11" db="EMBL/GenBank/DDBJ databases">
        <title>Gordonia sp. nov., a novel actinobacterium isolated from mangrove soil in Hainan.</title>
        <authorList>
            <person name="Huang X."/>
            <person name="Xie Y."/>
            <person name="Chu X."/>
            <person name="Xiao K."/>
        </authorList>
    </citation>
    <scope>NUCLEOTIDE SEQUENCE [LARGE SCALE GENOMIC DNA]</scope>
    <source>
        <strain evidence="6 7">HNM0687</strain>
    </source>
</reference>
<dbReference type="InterPro" id="IPR011991">
    <property type="entry name" value="ArsR-like_HTH"/>
</dbReference>
<gene>
    <name evidence="6" type="ORF">GIY30_12455</name>
</gene>
<dbReference type="EMBL" id="WMBR01000003">
    <property type="protein sequence ID" value="MXP22156.1"/>
    <property type="molecule type" value="Genomic_DNA"/>
</dbReference>
<dbReference type="InterPro" id="IPR036388">
    <property type="entry name" value="WH-like_DNA-bd_sf"/>
</dbReference>
<dbReference type="GO" id="GO:0006950">
    <property type="term" value="P:response to stress"/>
    <property type="evidence" value="ECO:0007669"/>
    <property type="project" value="TreeGrafter"/>
</dbReference>
<keyword evidence="2" id="KW-0238">DNA-binding</keyword>
<dbReference type="RefSeq" id="WP_160902340.1">
    <property type="nucleotide sequence ID" value="NZ_CP102850.1"/>
</dbReference>
<dbReference type="PRINTS" id="PR00598">
    <property type="entry name" value="HTHMARR"/>
</dbReference>
<keyword evidence="1" id="KW-0805">Transcription regulation</keyword>
<dbReference type="InterPro" id="IPR000835">
    <property type="entry name" value="HTH_MarR-typ"/>
</dbReference>